<dbReference type="AlphaFoldDB" id="A0A2J8LEY2"/>
<evidence type="ECO:0000313" key="3">
    <source>
        <dbReference type="EMBL" id="PNI45825.1"/>
    </source>
</evidence>
<proteinExistence type="predicted"/>
<reference evidence="3 4" key="1">
    <citation type="submission" date="2017-12" db="EMBL/GenBank/DDBJ databases">
        <title>High-resolution comparative analysis of great ape genomes.</title>
        <authorList>
            <person name="Pollen A."/>
            <person name="Hastie A."/>
            <person name="Hormozdiari F."/>
            <person name="Dougherty M."/>
            <person name="Liu R."/>
            <person name="Chaisson M."/>
            <person name="Hoppe E."/>
            <person name="Hill C."/>
            <person name="Pang A."/>
            <person name="Hillier L."/>
            <person name="Baker C."/>
            <person name="Armstrong J."/>
            <person name="Shendure J."/>
            <person name="Paten B."/>
            <person name="Wilson R."/>
            <person name="Chao H."/>
            <person name="Schneider V."/>
            <person name="Ventura M."/>
            <person name="Kronenberg Z."/>
            <person name="Murali S."/>
            <person name="Gordon D."/>
            <person name="Cantsilieris S."/>
            <person name="Munson K."/>
            <person name="Nelson B."/>
            <person name="Raja A."/>
            <person name="Underwood J."/>
            <person name="Diekhans M."/>
            <person name="Fiddes I."/>
            <person name="Haussler D."/>
            <person name="Eichler E."/>
        </authorList>
    </citation>
    <scope>NUCLEOTIDE SEQUENCE [LARGE SCALE GENOMIC DNA]</scope>
    <source>
        <strain evidence="3">Yerkes chimp pedigree #C0471</strain>
        <tissue evidence="3">Blood</tissue>
    </source>
</reference>
<accession>A0A2J8LEY2</accession>
<organism evidence="3 4">
    <name type="scientific">Pan troglodytes</name>
    <name type="common">Chimpanzee</name>
    <dbReference type="NCBI Taxonomy" id="9598"/>
    <lineage>
        <taxon>Eukaryota</taxon>
        <taxon>Metazoa</taxon>
        <taxon>Chordata</taxon>
        <taxon>Craniata</taxon>
        <taxon>Vertebrata</taxon>
        <taxon>Euteleostomi</taxon>
        <taxon>Mammalia</taxon>
        <taxon>Eutheria</taxon>
        <taxon>Euarchontoglires</taxon>
        <taxon>Primates</taxon>
        <taxon>Haplorrhini</taxon>
        <taxon>Catarrhini</taxon>
        <taxon>Hominidae</taxon>
        <taxon>Pan</taxon>
    </lineage>
</organism>
<dbReference type="Pfam" id="PF15366">
    <property type="entry name" value="DUF4597"/>
    <property type="match status" value="1"/>
</dbReference>
<dbReference type="EMBL" id="NBAG03000295">
    <property type="protein sequence ID" value="PNI45822.1"/>
    <property type="molecule type" value="Genomic_DNA"/>
</dbReference>
<evidence type="ECO:0000313" key="2">
    <source>
        <dbReference type="EMBL" id="PNI45822.1"/>
    </source>
</evidence>
<evidence type="ECO:0000313" key="4">
    <source>
        <dbReference type="Proteomes" id="UP000236370"/>
    </source>
</evidence>
<sequence length="29" mass="3124">MMLPRDSGSTVWLDETGSCPDDGEIDPEA</sequence>
<evidence type="ECO:0000256" key="1">
    <source>
        <dbReference type="SAM" id="MobiDB-lite"/>
    </source>
</evidence>
<dbReference type="InterPro" id="IPR027864">
    <property type="entry name" value="DUF4597"/>
</dbReference>
<dbReference type="Proteomes" id="UP000236370">
    <property type="component" value="Unassembled WGS sequence"/>
</dbReference>
<feature type="region of interest" description="Disordered" evidence="1">
    <location>
        <begin position="1"/>
        <end position="29"/>
    </location>
</feature>
<comment type="caution">
    <text evidence="3">The sequence shown here is derived from an EMBL/GenBank/DDBJ whole genome shotgun (WGS) entry which is preliminary data.</text>
</comment>
<dbReference type="EMBL" id="NBAG03000295">
    <property type="protein sequence ID" value="PNI45825.1"/>
    <property type="molecule type" value="Genomic_DNA"/>
</dbReference>
<name>A0A2J8LEY2_PANTR</name>
<gene>
    <name evidence="3" type="ORF">CK820_G0029440</name>
</gene>
<protein>
    <submittedName>
        <fullName evidence="2">C16orf74 isoform 3</fullName>
    </submittedName>
    <submittedName>
        <fullName evidence="3">C16orf74 isoform 7</fullName>
    </submittedName>
</protein>